<dbReference type="InParanoid" id="A0A059C411"/>
<organism evidence="1">
    <name type="scientific">Eucalyptus grandis</name>
    <name type="common">Flooded gum</name>
    <dbReference type="NCBI Taxonomy" id="71139"/>
    <lineage>
        <taxon>Eukaryota</taxon>
        <taxon>Viridiplantae</taxon>
        <taxon>Streptophyta</taxon>
        <taxon>Embryophyta</taxon>
        <taxon>Tracheophyta</taxon>
        <taxon>Spermatophyta</taxon>
        <taxon>Magnoliopsida</taxon>
        <taxon>eudicotyledons</taxon>
        <taxon>Gunneridae</taxon>
        <taxon>Pentapetalae</taxon>
        <taxon>rosids</taxon>
        <taxon>malvids</taxon>
        <taxon>Myrtales</taxon>
        <taxon>Myrtaceae</taxon>
        <taxon>Myrtoideae</taxon>
        <taxon>Eucalypteae</taxon>
        <taxon>Eucalyptus</taxon>
    </lineage>
</organism>
<gene>
    <name evidence="1" type="ORF">EUGRSUZ_E01142</name>
</gene>
<accession>A0A059C411</accession>
<sequence>MARNHGRHSLPIPEINLINCTGSPHLITISSCARATEKELGTVSVLMRYVSKRPDSLTVASLNGWQNRT</sequence>
<evidence type="ECO:0000313" key="1">
    <source>
        <dbReference type="EMBL" id="KCW72685.1"/>
    </source>
</evidence>
<dbReference type="AlphaFoldDB" id="A0A059C411"/>
<dbReference type="PROSITE" id="PS51257">
    <property type="entry name" value="PROKAR_LIPOPROTEIN"/>
    <property type="match status" value="1"/>
</dbReference>
<dbReference type="Gramene" id="KCW72685">
    <property type="protein sequence ID" value="KCW72685"/>
    <property type="gene ID" value="EUGRSUZ_E01142"/>
</dbReference>
<name>A0A059C411_EUCGR</name>
<reference evidence="1" key="1">
    <citation type="submission" date="2013-07" db="EMBL/GenBank/DDBJ databases">
        <title>The genome of Eucalyptus grandis.</title>
        <authorList>
            <person name="Schmutz J."/>
            <person name="Hayes R."/>
            <person name="Myburg A."/>
            <person name="Tuskan G."/>
            <person name="Grattapaglia D."/>
            <person name="Rokhsar D.S."/>
        </authorList>
    </citation>
    <scope>NUCLEOTIDE SEQUENCE</scope>
    <source>
        <tissue evidence="1">Leaf extractions</tissue>
    </source>
</reference>
<protein>
    <submittedName>
        <fullName evidence="1">Uncharacterized protein</fullName>
    </submittedName>
</protein>
<dbReference type="EMBL" id="KK198757">
    <property type="protein sequence ID" value="KCW72685.1"/>
    <property type="molecule type" value="Genomic_DNA"/>
</dbReference>
<proteinExistence type="predicted"/>